<feature type="domain" description="HAMP" evidence="7">
    <location>
        <begin position="360"/>
        <end position="413"/>
    </location>
</feature>
<feature type="region of interest" description="Disordered" evidence="4">
    <location>
        <begin position="421"/>
        <end position="473"/>
    </location>
</feature>
<dbReference type="PROSITE" id="PS50885">
    <property type="entry name" value="HAMP"/>
    <property type="match status" value="2"/>
</dbReference>
<accession>A3VAR6</accession>
<dbReference type="SMART" id="SM00304">
    <property type="entry name" value="HAMP"/>
    <property type="match status" value="2"/>
</dbReference>
<keyword evidence="5" id="KW-1133">Transmembrane helix</keyword>
<dbReference type="Pfam" id="PF00015">
    <property type="entry name" value="MCPsignal"/>
    <property type="match status" value="1"/>
</dbReference>
<dbReference type="Gene3D" id="6.10.340.10">
    <property type="match status" value="1"/>
</dbReference>
<dbReference type="InterPro" id="IPR051310">
    <property type="entry name" value="MCP_chemotaxis"/>
</dbReference>
<sequence>MNLVVKLPAFMVGLVAVAIIVTSVAAYFMARNAMMREVEGRLTAVSQAPAARMSDLLATIDADLNALTQDRTVIEAMRAFSGAFAHMDAPEAELQRNYIEDNPNPTGEKHLLDSAATGSSYDVKHGTYHPGFRARLVAMDYYDIFLIDPEGNIVYTVFKELDYATNLVTGPWKDSDLGRAFRDARGLAPGAEPIFYDFAPYAPSHGAAAAFIAAPVFDDLGTSLGVLAIQMPVSRINAAMNAAVSAKGSVATYLVGRDGLLRSDRVDTPENDILATQADNPAVAAALAGQKGLEVYRDASGRTVEAAFTPLTFHGTTWGVVTEQPRSDLVGPINRMGLAFVVIGIVALGAATLIALGLSRSIAAPIRLVTNALSSIAQRDYQAEIPRLDRGDEIGRMADGLIVMRDALEAAEIEAREAEEARLASAERDRQRDLEEAERKRVMAAEEHAQQMQFQKEREEDAKRQQAERERQAEELAEVVKNLARSLKDMSDGDLNVSIDQFFAEEYKPLRLDFNDAVRGLKEIVSAISLSTETINAHVAEISNASRDLARRTESSAASIAETSETMRQMRGQVDESTREIGTVRDEAVEAAEQTRSSMKAVEHAEAAMLEMESSSDEIVKIIAVIDDIAFQTNLLALNAGVEAARAGEAGRGFAVVASEVRALAQRATDSAGEINRLISTTREQVKTGVGLVRQNGTEIAQIADRVDTIAQKIDVVAERARDQKNGIDEVNIAMDQLDGVTQQNAAMFEETTAATQALERSVGELWHLVGRFRGWDGEGKSEARDVA</sequence>
<dbReference type="InterPro" id="IPR003660">
    <property type="entry name" value="HAMP_dom"/>
</dbReference>
<protein>
    <recommendedName>
        <fullName evidence="10">Methyl-accepting chemotaxis protein</fullName>
    </recommendedName>
</protein>
<keyword evidence="3" id="KW-0807">Transducer</keyword>
<evidence type="ECO:0000259" key="7">
    <source>
        <dbReference type="PROSITE" id="PS50885"/>
    </source>
</evidence>
<dbReference type="PANTHER" id="PTHR43531">
    <property type="entry name" value="PROTEIN ICFG"/>
    <property type="match status" value="1"/>
</dbReference>
<dbReference type="PRINTS" id="PR00260">
    <property type="entry name" value="CHEMTRNSDUCR"/>
</dbReference>
<dbReference type="CDD" id="cd11386">
    <property type="entry name" value="MCP_signal"/>
    <property type="match status" value="1"/>
</dbReference>
<name>A3VAR6_9RHOB</name>
<dbReference type="GO" id="GO:0004888">
    <property type="term" value="F:transmembrane signaling receptor activity"/>
    <property type="evidence" value="ECO:0007669"/>
    <property type="project" value="InterPro"/>
</dbReference>
<dbReference type="CDD" id="cd22249">
    <property type="entry name" value="UDM1_RNF168_RNF169-like"/>
    <property type="match status" value="1"/>
</dbReference>
<comment type="similarity">
    <text evidence="2">Belongs to the methyl-accepting chemotaxis (MCP) protein family.</text>
</comment>
<dbReference type="Pfam" id="PF00672">
    <property type="entry name" value="HAMP"/>
    <property type="match status" value="1"/>
</dbReference>
<evidence type="ECO:0008006" key="10">
    <source>
        <dbReference type="Google" id="ProtNLM"/>
    </source>
</evidence>
<feature type="region of interest" description="Disordered" evidence="4">
    <location>
        <begin position="556"/>
        <end position="578"/>
    </location>
</feature>
<evidence type="ECO:0000313" key="9">
    <source>
        <dbReference type="Proteomes" id="UP000002931"/>
    </source>
</evidence>
<keyword evidence="9" id="KW-1185">Reference proteome</keyword>
<keyword evidence="5" id="KW-0812">Transmembrane</keyword>
<dbReference type="SUPFAM" id="SSF58104">
    <property type="entry name" value="Methyl-accepting chemotaxis protein (MCP) signaling domain"/>
    <property type="match status" value="1"/>
</dbReference>
<dbReference type="GO" id="GO:0016020">
    <property type="term" value="C:membrane"/>
    <property type="evidence" value="ECO:0007669"/>
    <property type="project" value="InterPro"/>
</dbReference>
<dbReference type="CDD" id="cd06225">
    <property type="entry name" value="HAMP"/>
    <property type="match status" value="1"/>
</dbReference>
<dbReference type="GO" id="GO:0007165">
    <property type="term" value="P:signal transduction"/>
    <property type="evidence" value="ECO:0007669"/>
    <property type="project" value="UniProtKB-KW"/>
</dbReference>
<feature type="transmembrane region" description="Helical" evidence="5">
    <location>
        <begin position="6"/>
        <end position="28"/>
    </location>
</feature>
<feature type="transmembrane region" description="Helical" evidence="5">
    <location>
        <begin position="336"/>
        <end position="358"/>
    </location>
</feature>
<dbReference type="GO" id="GO:0006935">
    <property type="term" value="P:chemotaxis"/>
    <property type="evidence" value="ECO:0007669"/>
    <property type="project" value="UniProtKB-KW"/>
</dbReference>
<evidence type="ECO:0000313" key="8">
    <source>
        <dbReference type="EMBL" id="EAQ15007.1"/>
    </source>
</evidence>
<dbReference type="HOGENOM" id="CLU_000445_107_12_5"/>
<dbReference type="AlphaFoldDB" id="A3VAR6"/>
<dbReference type="PANTHER" id="PTHR43531:SF11">
    <property type="entry name" value="METHYL-ACCEPTING CHEMOTAXIS PROTEIN 3"/>
    <property type="match status" value="1"/>
</dbReference>
<dbReference type="Proteomes" id="UP000002931">
    <property type="component" value="Unassembled WGS sequence"/>
</dbReference>
<dbReference type="InterPro" id="IPR004090">
    <property type="entry name" value="Chemotax_Me-accpt_rcpt"/>
</dbReference>
<evidence type="ECO:0000256" key="5">
    <source>
        <dbReference type="SAM" id="Phobius"/>
    </source>
</evidence>
<dbReference type="SMART" id="SM00283">
    <property type="entry name" value="MA"/>
    <property type="match status" value="1"/>
</dbReference>
<evidence type="ECO:0000256" key="3">
    <source>
        <dbReference type="PROSITE-ProRule" id="PRU00284"/>
    </source>
</evidence>
<dbReference type="EMBL" id="AAMT01000001">
    <property type="protein sequence ID" value="EAQ15007.1"/>
    <property type="molecule type" value="Genomic_DNA"/>
</dbReference>
<dbReference type="Gene3D" id="1.10.287.950">
    <property type="entry name" value="Methyl-accepting chemotaxis protein"/>
    <property type="match status" value="1"/>
</dbReference>
<feature type="compositionally biased region" description="Low complexity" evidence="4">
    <location>
        <begin position="556"/>
        <end position="566"/>
    </location>
</feature>
<evidence type="ECO:0000256" key="1">
    <source>
        <dbReference type="ARBA" id="ARBA00022500"/>
    </source>
</evidence>
<reference evidence="8 9" key="1">
    <citation type="journal article" date="2010" name="J. Bacteriol.">
        <title>Genome sequences of Pelagibaca bermudensis HTCC2601T and Maritimibacter alkaliphilus HTCC2654T, the type strains of two marine Roseobacter genera.</title>
        <authorList>
            <person name="Thrash J.C."/>
            <person name="Cho J.C."/>
            <person name="Ferriera S."/>
            <person name="Johnson J."/>
            <person name="Vergin K.L."/>
            <person name="Giovannoni S.J."/>
        </authorList>
    </citation>
    <scope>NUCLEOTIDE SEQUENCE [LARGE SCALE GENOMIC DNA]</scope>
    <source>
        <strain evidence="8 9">HTCC2654</strain>
    </source>
</reference>
<keyword evidence="5" id="KW-0472">Membrane</keyword>
<proteinExistence type="inferred from homology"/>
<dbReference type="eggNOG" id="COG0840">
    <property type="taxonomic scope" value="Bacteria"/>
</dbReference>
<dbReference type="SUPFAM" id="SSF158472">
    <property type="entry name" value="HAMP domain-like"/>
    <property type="match status" value="1"/>
</dbReference>
<evidence type="ECO:0000259" key="6">
    <source>
        <dbReference type="PROSITE" id="PS50111"/>
    </source>
</evidence>
<dbReference type="PROSITE" id="PS50111">
    <property type="entry name" value="CHEMOTAXIS_TRANSDUC_2"/>
    <property type="match status" value="1"/>
</dbReference>
<evidence type="ECO:0000256" key="2">
    <source>
        <dbReference type="ARBA" id="ARBA00029447"/>
    </source>
</evidence>
<dbReference type="RefSeq" id="WP_008335033.1">
    <property type="nucleotide sequence ID" value="NZ_VNHV01000006.1"/>
</dbReference>
<evidence type="ECO:0000256" key="4">
    <source>
        <dbReference type="SAM" id="MobiDB-lite"/>
    </source>
</evidence>
<gene>
    <name evidence="8" type="ORF">RB2654_20528</name>
</gene>
<dbReference type="STRING" id="314271.RB2654_20528"/>
<organism evidence="8 9">
    <name type="scientific">Maritimibacter alkaliphilus HTCC2654</name>
    <dbReference type="NCBI Taxonomy" id="314271"/>
    <lineage>
        <taxon>Bacteria</taxon>
        <taxon>Pseudomonadati</taxon>
        <taxon>Pseudomonadota</taxon>
        <taxon>Alphaproteobacteria</taxon>
        <taxon>Rhodobacterales</taxon>
        <taxon>Roseobacteraceae</taxon>
        <taxon>Maritimibacter</taxon>
    </lineage>
</organism>
<feature type="domain" description="HAMP" evidence="7">
    <location>
        <begin position="474"/>
        <end position="526"/>
    </location>
</feature>
<comment type="caution">
    <text evidence="8">The sequence shown here is derived from an EMBL/GenBank/DDBJ whole genome shotgun (WGS) entry which is preliminary data.</text>
</comment>
<feature type="domain" description="Methyl-accepting transducer" evidence="6">
    <location>
        <begin position="531"/>
        <end position="760"/>
    </location>
</feature>
<dbReference type="InterPro" id="IPR004089">
    <property type="entry name" value="MCPsignal_dom"/>
</dbReference>
<keyword evidence="1" id="KW-0145">Chemotaxis</keyword>